<dbReference type="Proteomes" id="UP001597400">
    <property type="component" value="Unassembled WGS sequence"/>
</dbReference>
<dbReference type="RefSeq" id="WP_380930202.1">
    <property type="nucleotide sequence ID" value="NZ_JBHUGS010000003.1"/>
</dbReference>
<dbReference type="EMBL" id="JBHUGS010000003">
    <property type="protein sequence ID" value="MFD1951486.1"/>
    <property type="molecule type" value="Genomic_DNA"/>
</dbReference>
<reference evidence="2" key="1">
    <citation type="journal article" date="2019" name="Int. J. Syst. Evol. Microbiol.">
        <title>The Global Catalogue of Microorganisms (GCM) 10K type strain sequencing project: providing services to taxonomists for standard genome sequencing and annotation.</title>
        <authorList>
            <consortium name="The Broad Institute Genomics Platform"/>
            <consortium name="The Broad Institute Genome Sequencing Center for Infectious Disease"/>
            <person name="Wu L."/>
            <person name="Ma J."/>
        </authorList>
    </citation>
    <scope>NUCLEOTIDE SEQUENCE [LARGE SCALE GENOMIC DNA]</scope>
    <source>
        <strain evidence="2">CGMCC 1.12702</strain>
    </source>
</reference>
<evidence type="ECO:0000313" key="1">
    <source>
        <dbReference type="EMBL" id="MFD1951486.1"/>
    </source>
</evidence>
<gene>
    <name evidence="1" type="ORF">ACFSGX_11995</name>
</gene>
<sequence length="160" mass="18227">MFLQIVSDPNPRGTVAQMRAGRLLTRDEVHSRLTWQGWNIVEGPGGEFRSDDPDDNYDGWSTIKGVSANQRKRLQSVNSLYSVMSRLARNTKKTDGSFETPIISVSEARALEIVFLAEMSLRGGRPISYTENMWEVVRAGKVMKHFPNRWEVEPIWKKAS</sequence>
<name>A0ABW4TZR4_9SPHN</name>
<evidence type="ECO:0000313" key="2">
    <source>
        <dbReference type="Proteomes" id="UP001597400"/>
    </source>
</evidence>
<organism evidence="1 2">
    <name type="scientific">Sphingomonas arantia</name>
    <dbReference type="NCBI Taxonomy" id="1460676"/>
    <lineage>
        <taxon>Bacteria</taxon>
        <taxon>Pseudomonadati</taxon>
        <taxon>Pseudomonadota</taxon>
        <taxon>Alphaproteobacteria</taxon>
        <taxon>Sphingomonadales</taxon>
        <taxon>Sphingomonadaceae</taxon>
        <taxon>Sphingomonas</taxon>
    </lineage>
</organism>
<proteinExistence type="predicted"/>
<protein>
    <submittedName>
        <fullName evidence="1">Uncharacterized protein</fullName>
    </submittedName>
</protein>
<keyword evidence="2" id="KW-1185">Reference proteome</keyword>
<comment type="caution">
    <text evidence="1">The sequence shown here is derived from an EMBL/GenBank/DDBJ whole genome shotgun (WGS) entry which is preliminary data.</text>
</comment>
<accession>A0ABW4TZR4</accession>